<dbReference type="Proteomes" id="UP000620874">
    <property type="component" value="Unassembled WGS sequence"/>
</dbReference>
<gene>
    <name evidence="1" type="ORF">H9625_12390</name>
</gene>
<reference evidence="1 2" key="1">
    <citation type="submission" date="2020-08" db="EMBL/GenBank/DDBJ databases">
        <title>A Genomic Blueprint of the Chicken Gut Microbiome.</title>
        <authorList>
            <person name="Gilroy R."/>
            <person name="Ravi A."/>
            <person name="Getino M."/>
            <person name="Pursley I."/>
            <person name="Horton D.L."/>
            <person name="Alikhan N.-F."/>
            <person name="Baker D."/>
            <person name="Gharbi K."/>
            <person name="Hall N."/>
            <person name="Watson M."/>
            <person name="Adriaenssens E.M."/>
            <person name="Foster-Nyarko E."/>
            <person name="Jarju S."/>
            <person name="Secka A."/>
            <person name="Antonio M."/>
            <person name="Oren A."/>
            <person name="Chaudhuri R."/>
            <person name="La Ragione R.M."/>
            <person name="Hildebrand F."/>
            <person name="Pallen M.J."/>
        </authorList>
    </citation>
    <scope>NUCLEOTIDE SEQUENCE [LARGE SCALE GENOMIC DNA]</scope>
    <source>
        <strain evidence="1 2">Sa1CVN1</strain>
    </source>
</reference>
<dbReference type="Pfam" id="PF14907">
    <property type="entry name" value="NTP_transf_5"/>
    <property type="match status" value="1"/>
</dbReference>
<keyword evidence="2" id="KW-1185">Reference proteome</keyword>
<sequence length="342" mass="40292">MTDLREAFCFFLRRGLGDMLQTREPELVLTREEWKLLFRMASVQAVSGVFIDGVASVSLRPDRDLWEQWIAHLFYLEQINERIAGRGEEWVGRLAEAGIRAQVFKGSSVAAWYPYPLHRSFGDIDLVVEEGWQKLEEWLHGQGVPFRNEWGDLVVHEGGLTTVEFHPHWEYLYNPVMNVRLQDWLKEGSSNELYLVCLIVHLRRHFLTYGIGLKQVCDVTMMLRRAHLNQSKLAYMLERLRLKRFCRVLFGFIDTYLGGAESYPFVPLFSDKDFALMREVIFHEGYLLKQAQEEKGAKERFPLVRIGRHAWFWMRRSLRLGGMMPDEACWFLLHQVMRRVGF</sequence>
<evidence type="ECO:0000313" key="2">
    <source>
        <dbReference type="Proteomes" id="UP000620874"/>
    </source>
</evidence>
<accession>A0ABR8YAJ0</accession>
<evidence type="ECO:0000313" key="1">
    <source>
        <dbReference type="EMBL" id="MBD8041220.1"/>
    </source>
</evidence>
<organism evidence="1 2">
    <name type="scientific">Phocaeicola intestinalis</name>
    <dbReference type="NCBI Taxonomy" id="2762212"/>
    <lineage>
        <taxon>Bacteria</taxon>
        <taxon>Pseudomonadati</taxon>
        <taxon>Bacteroidota</taxon>
        <taxon>Bacteroidia</taxon>
        <taxon>Bacteroidales</taxon>
        <taxon>Bacteroidaceae</taxon>
        <taxon>Phocaeicola</taxon>
    </lineage>
</organism>
<name>A0ABR8YAJ0_9BACT</name>
<comment type="caution">
    <text evidence="1">The sequence shown here is derived from an EMBL/GenBank/DDBJ whole genome shotgun (WGS) entry which is preliminary data.</text>
</comment>
<protein>
    <submittedName>
        <fullName evidence="1">Nucleotidyltransferase family protein</fullName>
    </submittedName>
</protein>
<dbReference type="InterPro" id="IPR039498">
    <property type="entry name" value="NTP_transf_5"/>
</dbReference>
<dbReference type="RefSeq" id="WP_191764597.1">
    <property type="nucleotide sequence ID" value="NZ_JACSPP010000043.1"/>
</dbReference>
<proteinExistence type="predicted"/>
<dbReference type="EMBL" id="JACSPP010000043">
    <property type="protein sequence ID" value="MBD8041220.1"/>
    <property type="molecule type" value="Genomic_DNA"/>
</dbReference>